<protein>
    <recommendedName>
        <fullName evidence="3">Erythromycin esterase</fullName>
    </recommendedName>
</protein>
<dbReference type="InterPro" id="IPR052036">
    <property type="entry name" value="Hydrolase/PRTase-associated"/>
</dbReference>
<evidence type="ECO:0000313" key="2">
    <source>
        <dbReference type="Proteomes" id="UP000654345"/>
    </source>
</evidence>
<evidence type="ECO:0000313" key="1">
    <source>
        <dbReference type="EMBL" id="GHO55083.1"/>
    </source>
</evidence>
<dbReference type="Pfam" id="PF05139">
    <property type="entry name" value="Erythro_esteras"/>
    <property type="match status" value="1"/>
</dbReference>
<dbReference type="PANTHER" id="PTHR31299">
    <property type="entry name" value="ESTERASE, PUTATIVE (AFU_ORTHOLOGUE AFUA_1G05850)-RELATED"/>
    <property type="match status" value="1"/>
</dbReference>
<evidence type="ECO:0008006" key="3">
    <source>
        <dbReference type="Google" id="ProtNLM"/>
    </source>
</evidence>
<organism evidence="1 2">
    <name type="scientific">Ktedonobacter robiniae</name>
    <dbReference type="NCBI Taxonomy" id="2778365"/>
    <lineage>
        <taxon>Bacteria</taxon>
        <taxon>Bacillati</taxon>
        <taxon>Chloroflexota</taxon>
        <taxon>Ktedonobacteria</taxon>
        <taxon>Ktedonobacterales</taxon>
        <taxon>Ktedonobacteraceae</taxon>
        <taxon>Ktedonobacter</taxon>
    </lineage>
</organism>
<dbReference type="InterPro" id="IPR007815">
    <property type="entry name" value="Emycin_Estase"/>
</dbReference>
<dbReference type="Gene3D" id="3.30.1870.10">
    <property type="entry name" value="EreA-like, domain 2"/>
    <property type="match status" value="1"/>
</dbReference>
<reference evidence="1 2" key="1">
    <citation type="journal article" date="2021" name="Int. J. Syst. Evol. Microbiol.">
        <title>Reticulibacter mediterranei gen. nov., sp. nov., within the new family Reticulibacteraceae fam. nov., and Ktedonospora formicarum gen. nov., sp. nov., Ktedonobacter robiniae sp. nov., Dictyobacter formicarum sp. nov. and Dictyobacter arantiisoli sp. nov., belonging to the class Ktedonobacteria.</title>
        <authorList>
            <person name="Yabe S."/>
            <person name="Zheng Y."/>
            <person name="Wang C.M."/>
            <person name="Sakai Y."/>
            <person name="Abe K."/>
            <person name="Yokota A."/>
            <person name="Donadio S."/>
            <person name="Cavaletti L."/>
            <person name="Monciardini P."/>
        </authorList>
    </citation>
    <scope>NUCLEOTIDE SEQUENCE [LARGE SCALE GENOMIC DNA]</scope>
    <source>
        <strain evidence="1 2">SOSP1-30</strain>
    </source>
</reference>
<comment type="caution">
    <text evidence="1">The sequence shown here is derived from an EMBL/GenBank/DDBJ whole genome shotgun (WGS) entry which is preliminary data.</text>
</comment>
<gene>
    <name evidence="1" type="ORF">KSB_35580</name>
</gene>
<name>A0ABQ3UQU4_9CHLR</name>
<dbReference type="SUPFAM" id="SSF159501">
    <property type="entry name" value="EreA/ChaN-like"/>
    <property type="match status" value="1"/>
</dbReference>
<sequence>MALIGDARFVLLGEATHGTHEFYQARADITRRLITEKGFTAVAVEADWPDAYRVNRYVHGMEGDATGREALAGFERFPVWMWRNSDVLAFIEWLRAYNSAQTKHEGDVGFYGLDLYSLYRSIEAVVDYLERVDPEAAKRARSRYACFEHFGEDSQA</sequence>
<proteinExistence type="predicted"/>
<dbReference type="PANTHER" id="PTHR31299:SF0">
    <property type="entry name" value="ESTERASE, PUTATIVE (AFU_ORTHOLOGUE AFUA_1G05850)-RELATED"/>
    <property type="match status" value="1"/>
</dbReference>
<dbReference type="EMBL" id="BNJG01000001">
    <property type="protein sequence ID" value="GHO55083.1"/>
    <property type="molecule type" value="Genomic_DNA"/>
</dbReference>
<accession>A0ABQ3UQU4</accession>
<keyword evidence="2" id="KW-1185">Reference proteome</keyword>
<dbReference type="CDD" id="cd14728">
    <property type="entry name" value="Ere-like"/>
    <property type="match status" value="1"/>
</dbReference>
<dbReference type="Proteomes" id="UP000654345">
    <property type="component" value="Unassembled WGS sequence"/>
</dbReference>